<comment type="caution">
    <text evidence="6">The sequence shown here is derived from an EMBL/GenBank/DDBJ whole genome shotgun (WGS) entry which is preliminary data.</text>
</comment>
<reference evidence="6" key="1">
    <citation type="submission" date="2022-06" db="EMBL/GenBank/DDBJ databases">
        <title>New cyanobacteria of genus Symplocastrum in benthos of Lake Baikal.</title>
        <authorList>
            <person name="Sorokovikova E."/>
            <person name="Tikhonova I."/>
            <person name="Krasnopeev A."/>
            <person name="Evseev P."/>
            <person name="Gladkikh A."/>
            <person name="Belykh O."/>
        </authorList>
    </citation>
    <scope>NUCLEOTIDE SEQUENCE</scope>
    <source>
        <strain evidence="6">BBK-W-15</strain>
    </source>
</reference>
<dbReference type="PANTHER" id="PTHR43065:SF50">
    <property type="entry name" value="HISTIDINE KINASE"/>
    <property type="match status" value="1"/>
</dbReference>
<evidence type="ECO:0000256" key="2">
    <source>
        <dbReference type="ARBA" id="ARBA00012438"/>
    </source>
</evidence>
<dbReference type="Proteomes" id="UP001204953">
    <property type="component" value="Unassembled WGS sequence"/>
</dbReference>
<keyword evidence="7" id="KW-1185">Reference proteome</keyword>
<dbReference type="SMART" id="SM00387">
    <property type="entry name" value="HATPase_c"/>
    <property type="match status" value="1"/>
</dbReference>
<keyword evidence="6" id="KW-0067">ATP-binding</keyword>
<evidence type="ECO:0000256" key="4">
    <source>
        <dbReference type="ARBA" id="ARBA00023012"/>
    </source>
</evidence>
<dbReference type="InterPro" id="IPR036890">
    <property type="entry name" value="HATPase_C_sf"/>
</dbReference>
<accession>A0AAE3GNL5</accession>
<evidence type="ECO:0000313" key="7">
    <source>
        <dbReference type="Proteomes" id="UP001204953"/>
    </source>
</evidence>
<dbReference type="GO" id="GO:0004673">
    <property type="term" value="F:protein histidine kinase activity"/>
    <property type="evidence" value="ECO:0007669"/>
    <property type="project" value="UniProtKB-EC"/>
</dbReference>
<dbReference type="Pfam" id="PF02518">
    <property type="entry name" value="HATPase_c"/>
    <property type="match status" value="1"/>
</dbReference>
<dbReference type="SUPFAM" id="SSF55874">
    <property type="entry name" value="ATPase domain of HSP90 chaperone/DNA topoisomerase II/histidine kinase"/>
    <property type="match status" value="1"/>
</dbReference>
<evidence type="ECO:0000259" key="5">
    <source>
        <dbReference type="PROSITE" id="PS50109"/>
    </source>
</evidence>
<evidence type="ECO:0000313" key="6">
    <source>
        <dbReference type="EMBL" id="MCP2727197.1"/>
    </source>
</evidence>
<dbReference type="GO" id="GO:0000160">
    <property type="term" value="P:phosphorelay signal transduction system"/>
    <property type="evidence" value="ECO:0007669"/>
    <property type="project" value="UniProtKB-KW"/>
</dbReference>
<name>A0AAE3GNL5_9CYAN</name>
<dbReference type="PANTHER" id="PTHR43065">
    <property type="entry name" value="SENSOR HISTIDINE KINASE"/>
    <property type="match status" value="1"/>
</dbReference>
<feature type="domain" description="Histidine kinase" evidence="5">
    <location>
        <begin position="6"/>
        <end position="218"/>
    </location>
</feature>
<dbReference type="EC" id="2.7.13.3" evidence="2"/>
<dbReference type="GO" id="GO:0005524">
    <property type="term" value="F:ATP binding"/>
    <property type="evidence" value="ECO:0007669"/>
    <property type="project" value="UniProtKB-KW"/>
</dbReference>
<dbReference type="AlphaFoldDB" id="A0AAE3GNL5"/>
<dbReference type="PRINTS" id="PR00344">
    <property type="entry name" value="BCTRLSENSOR"/>
</dbReference>
<dbReference type="PROSITE" id="PS50109">
    <property type="entry name" value="HIS_KIN"/>
    <property type="match status" value="1"/>
</dbReference>
<keyword evidence="3" id="KW-0808">Transferase</keyword>
<protein>
    <recommendedName>
        <fullName evidence="2">histidine kinase</fullName>
        <ecNumber evidence="2">2.7.13.3</ecNumber>
    </recommendedName>
</protein>
<keyword evidence="6" id="KW-0547">Nucleotide-binding</keyword>
<evidence type="ECO:0000256" key="3">
    <source>
        <dbReference type="ARBA" id="ARBA00022777"/>
    </source>
</evidence>
<feature type="non-terminal residue" evidence="6">
    <location>
        <position position="1"/>
    </location>
</feature>
<proteinExistence type="predicted"/>
<dbReference type="InterPro" id="IPR004358">
    <property type="entry name" value="Sig_transdc_His_kin-like_C"/>
</dbReference>
<evidence type="ECO:0000256" key="1">
    <source>
        <dbReference type="ARBA" id="ARBA00000085"/>
    </source>
</evidence>
<sequence length="231" mass="26227">LELLNLYQKHYPHPLPEIETKIENIELEFISEDLLKILASMEFGTERIQKIILSLRNFSRLDESEIKKVDIHDGIDNTILILMSQLNPKIELLKQYGNLPLIECYPAQLNQLFMNIINNAIDQLLTNSTKLSKQILIQTNPIENDQIQVRIRDNGLGIHPEIKDKIFDPFFTTKPIGEGTGMGLAISYQIIEKHGGKIEVISELGEGTEFVVTLPILSSLVKEGIVMNALR</sequence>
<keyword evidence="3" id="KW-0418">Kinase</keyword>
<comment type="catalytic activity">
    <reaction evidence="1">
        <text>ATP + protein L-histidine = ADP + protein N-phospho-L-histidine.</text>
        <dbReference type="EC" id="2.7.13.3"/>
    </reaction>
</comment>
<gene>
    <name evidence="6" type="ORF">NJ959_01755</name>
</gene>
<dbReference type="InterPro" id="IPR005467">
    <property type="entry name" value="His_kinase_dom"/>
</dbReference>
<dbReference type="InterPro" id="IPR003594">
    <property type="entry name" value="HATPase_dom"/>
</dbReference>
<keyword evidence="4" id="KW-0902">Two-component regulatory system</keyword>
<dbReference type="EMBL" id="JAMZMM010000009">
    <property type="protein sequence ID" value="MCP2727197.1"/>
    <property type="molecule type" value="Genomic_DNA"/>
</dbReference>
<dbReference type="Gene3D" id="3.30.565.10">
    <property type="entry name" value="Histidine kinase-like ATPase, C-terminal domain"/>
    <property type="match status" value="1"/>
</dbReference>
<organism evidence="6 7">
    <name type="scientific">Limnofasciculus baicalensis BBK-W-15</name>
    <dbReference type="NCBI Taxonomy" id="2699891"/>
    <lineage>
        <taxon>Bacteria</taxon>
        <taxon>Bacillati</taxon>
        <taxon>Cyanobacteriota</taxon>
        <taxon>Cyanophyceae</taxon>
        <taxon>Coleofasciculales</taxon>
        <taxon>Coleofasciculaceae</taxon>
        <taxon>Limnofasciculus</taxon>
        <taxon>Limnofasciculus baicalensis</taxon>
    </lineage>
</organism>
<dbReference type="RefSeq" id="WP_254010015.1">
    <property type="nucleotide sequence ID" value="NZ_JAMZMM010000009.1"/>
</dbReference>